<evidence type="ECO:0000256" key="1">
    <source>
        <dbReference type="SAM" id="MobiDB-lite"/>
    </source>
</evidence>
<dbReference type="AlphaFoldDB" id="A0ABD1CWQ0"/>
<comment type="caution">
    <text evidence="2">The sequence shown here is derived from an EMBL/GenBank/DDBJ whole genome shotgun (WGS) entry which is preliminary data.</text>
</comment>
<dbReference type="EMBL" id="JBEHCU010008920">
    <property type="protein sequence ID" value="KAL1380868.1"/>
    <property type="molecule type" value="Genomic_DNA"/>
</dbReference>
<organism evidence="2 3">
    <name type="scientific">Culex pipiens pipiens</name>
    <name type="common">Northern house mosquito</name>
    <dbReference type="NCBI Taxonomy" id="38569"/>
    <lineage>
        <taxon>Eukaryota</taxon>
        <taxon>Metazoa</taxon>
        <taxon>Ecdysozoa</taxon>
        <taxon>Arthropoda</taxon>
        <taxon>Hexapoda</taxon>
        <taxon>Insecta</taxon>
        <taxon>Pterygota</taxon>
        <taxon>Neoptera</taxon>
        <taxon>Endopterygota</taxon>
        <taxon>Diptera</taxon>
        <taxon>Nematocera</taxon>
        <taxon>Culicoidea</taxon>
        <taxon>Culicidae</taxon>
        <taxon>Culicinae</taxon>
        <taxon>Culicini</taxon>
        <taxon>Culex</taxon>
        <taxon>Culex</taxon>
    </lineage>
</organism>
<feature type="non-terminal residue" evidence="2">
    <location>
        <position position="25"/>
    </location>
</feature>
<keyword evidence="3" id="KW-1185">Reference proteome</keyword>
<gene>
    <name evidence="2" type="ORF">pipiens_020255</name>
</gene>
<evidence type="ECO:0000313" key="2">
    <source>
        <dbReference type="EMBL" id="KAL1380868.1"/>
    </source>
</evidence>
<reference evidence="2 3" key="1">
    <citation type="submission" date="2024-05" db="EMBL/GenBank/DDBJ databases">
        <title>Culex pipiens pipiens assembly and annotation.</title>
        <authorList>
            <person name="Alout H."/>
            <person name="Durand T."/>
        </authorList>
    </citation>
    <scope>NUCLEOTIDE SEQUENCE [LARGE SCALE GENOMIC DNA]</scope>
    <source>
        <strain evidence="2">HA-2024</strain>
        <tissue evidence="2">Whole body</tissue>
    </source>
</reference>
<feature type="region of interest" description="Disordered" evidence="1">
    <location>
        <begin position="1"/>
        <end position="25"/>
    </location>
</feature>
<accession>A0ABD1CWQ0</accession>
<sequence>MGGRESRGKSPVTPSYRRPPPYVSP</sequence>
<evidence type="ECO:0000313" key="3">
    <source>
        <dbReference type="Proteomes" id="UP001562425"/>
    </source>
</evidence>
<protein>
    <submittedName>
        <fullName evidence="2">Uncharacterized protein</fullName>
    </submittedName>
</protein>
<dbReference type="Proteomes" id="UP001562425">
    <property type="component" value="Unassembled WGS sequence"/>
</dbReference>
<name>A0ABD1CWQ0_CULPP</name>
<proteinExistence type="predicted"/>